<accession>A0A8S0Z797</accession>
<dbReference type="GO" id="GO:0000977">
    <property type="term" value="F:RNA polymerase II transcription regulatory region sequence-specific DNA binding"/>
    <property type="evidence" value="ECO:0007669"/>
    <property type="project" value="TreeGrafter"/>
</dbReference>
<sequence length="187" mass="20441">MVPIAPAPDRKYLTLDVQVDKKKYNYKNNLHSGSQVASIARRNARERNRVKQVNDGFNALRKRLPAAVIGALSGGARRGSGKKLSKVDTLRMVVEYIKYLQNLINESDATLGITRPVQSQMACEGDEGIFGDSSPYTDSVPSPGDSDCSSGVSSAYSSSNCPNNYKTHEQQVSQVDEDGLLDAVAWW</sequence>
<dbReference type="OrthoDB" id="6241467at2759"/>
<protein>
    <recommendedName>
        <fullName evidence="4">BHLH domain-containing protein</fullName>
    </recommendedName>
</protein>
<dbReference type="GO" id="GO:0090575">
    <property type="term" value="C:RNA polymerase II transcription regulator complex"/>
    <property type="evidence" value="ECO:0007669"/>
    <property type="project" value="TreeGrafter"/>
</dbReference>
<dbReference type="InterPro" id="IPR015660">
    <property type="entry name" value="MASH1/Ascl1a-like"/>
</dbReference>
<organism evidence="5 6">
    <name type="scientific">Arctia plantaginis</name>
    <name type="common">Wood tiger moth</name>
    <name type="synonym">Phalaena plantaginis</name>
    <dbReference type="NCBI Taxonomy" id="874455"/>
    <lineage>
        <taxon>Eukaryota</taxon>
        <taxon>Metazoa</taxon>
        <taxon>Ecdysozoa</taxon>
        <taxon>Arthropoda</taxon>
        <taxon>Hexapoda</taxon>
        <taxon>Insecta</taxon>
        <taxon>Pterygota</taxon>
        <taxon>Neoptera</taxon>
        <taxon>Endopterygota</taxon>
        <taxon>Lepidoptera</taxon>
        <taxon>Glossata</taxon>
        <taxon>Ditrysia</taxon>
        <taxon>Noctuoidea</taxon>
        <taxon>Erebidae</taxon>
        <taxon>Arctiinae</taxon>
        <taxon>Arctia</taxon>
    </lineage>
</organism>
<evidence type="ECO:0000259" key="4">
    <source>
        <dbReference type="PROSITE" id="PS50888"/>
    </source>
</evidence>
<dbReference type="PANTHER" id="PTHR13935:SF106">
    <property type="entry name" value="ACHAETE-SCUTE COMPLEX PROTEIN T5-RELATED"/>
    <property type="match status" value="1"/>
</dbReference>
<dbReference type="GO" id="GO:0007399">
    <property type="term" value="P:nervous system development"/>
    <property type="evidence" value="ECO:0007669"/>
    <property type="project" value="UniProtKB-KW"/>
</dbReference>
<dbReference type="CDD" id="cd19744">
    <property type="entry name" value="bHLH_TS_dAS-C_like"/>
    <property type="match status" value="1"/>
</dbReference>
<evidence type="ECO:0000313" key="5">
    <source>
        <dbReference type="EMBL" id="CAB3228541.1"/>
    </source>
</evidence>
<dbReference type="InterPro" id="IPR011598">
    <property type="entry name" value="bHLH_dom"/>
</dbReference>
<dbReference type="SUPFAM" id="SSF47459">
    <property type="entry name" value="HLH, helix-loop-helix DNA-binding domain"/>
    <property type="match status" value="1"/>
</dbReference>
<proteinExistence type="predicted"/>
<feature type="domain" description="BHLH" evidence="4">
    <location>
        <begin position="37"/>
        <end position="100"/>
    </location>
</feature>
<evidence type="ECO:0000256" key="3">
    <source>
        <dbReference type="SAM" id="MobiDB-lite"/>
    </source>
</evidence>
<dbReference type="InterPro" id="IPR036638">
    <property type="entry name" value="HLH_DNA-bd_sf"/>
</dbReference>
<gene>
    <name evidence="5" type="ORF">APLA_LOCUS3672</name>
</gene>
<dbReference type="AlphaFoldDB" id="A0A8S0Z797"/>
<evidence type="ECO:0000256" key="1">
    <source>
        <dbReference type="ARBA" id="ARBA00022902"/>
    </source>
</evidence>
<evidence type="ECO:0000313" key="6">
    <source>
        <dbReference type="Proteomes" id="UP000494106"/>
    </source>
</evidence>
<dbReference type="EMBL" id="CADEBC010000346">
    <property type="protein sequence ID" value="CAB3228541.1"/>
    <property type="molecule type" value="Genomic_DNA"/>
</dbReference>
<dbReference type="GO" id="GO:0000981">
    <property type="term" value="F:DNA-binding transcription factor activity, RNA polymerase II-specific"/>
    <property type="evidence" value="ECO:0007669"/>
    <property type="project" value="TreeGrafter"/>
</dbReference>
<dbReference type="Proteomes" id="UP000494106">
    <property type="component" value="Unassembled WGS sequence"/>
</dbReference>
<dbReference type="SMART" id="SM00353">
    <property type="entry name" value="HLH"/>
    <property type="match status" value="1"/>
</dbReference>
<feature type="compositionally biased region" description="Low complexity" evidence="3">
    <location>
        <begin position="139"/>
        <end position="155"/>
    </location>
</feature>
<dbReference type="Gene3D" id="4.10.280.10">
    <property type="entry name" value="Helix-loop-helix DNA-binding domain"/>
    <property type="match status" value="1"/>
</dbReference>
<name>A0A8S0Z797_ARCPL</name>
<dbReference type="GO" id="GO:0046983">
    <property type="term" value="F:protein dimerization activity"/>
    <property type="evidence" value="ECO:0007669"/>
    <property type="project" value="InterPro"/>
</dbReference>
<dbReference type="PANTHER" id="PTHR13935">
    <property type="entry name" value="ACHAETE-SCUTE TRANSCRIPTION FACTOR-RELATED"/>
    <property type="match status" value="1"/>
</dbReference>
<dbReference type="PROSITE" id="PS50888">
    <property type="entry name" value="BHLH"/>
    <property type="match status" value="1"/>
</dbReference>
<keyword evidence="6" id="KW-1185">Reference proteome</keyword>
<reference evidence="5 6" key="1">
    <citation type="submission" date="2020-04" db="EMBL/GenBank/DDBJ databases">
        <authorList>
            <person name="Wallbank WR R."/>
            <person name="Pardo Diaz C."/>
            <person name="Kozak K."/>
            <person name="Martin S."/>
            <person name="Jiggins C."/>
            <person name="Moest M."/>
            <person name="Warren A I."/>
            <person name="Byers J.R.P. K."/>
            <person name="Montejo-Kovacevich G."/>
            <person name="Yen C E."/>
        </authorList>
    </citation>
    <scope>NUCLEOTIDE SEQUENCE [LARGE SCALE GENOMIC DNA]</scope>
</reference>
<evidence type="ECO:0000256" key="2">
    <source>
        <dbReference type="ARBA" id="ARBA00023125"/>
    </source>
</evidence>
<dbReference type="Pfam" id="PF00010">
    <property type="entry name" value="HLH"/>
    <property type="match status" value="1"/>
</dbReference>
<dbReference type="GO" id="GO:0045944">
    <property type="term" value="P:positive regulation of transcription by RNA polymerase II"/>
    <property type="evidence" value="ECO:0007669"/>
    <property type="project" value="TreeGrafter"/>
</dbReference>
<feature type="region of interest" description="Disordered" evidence="3">
    <location>
        <begin position="132"/>
        <end position="155"/>
    </location>
</feature>
<comment type="caution">
    <text evidence="5">The sequence shown here is derived from an EMBL/GenBank/DDBJ whole genome shotgun (WGS) entry which is preliminary data.</text>
</comment>
<keyword evidence="2" id="KW-0238">DNA-binding</keyword>
<keyword evidence="1" id="KW-0524">Neurogenesis</keyword>